<comment type="subcellular location">
    <subcellularLocation>
        <location evidence="1">Nucleus</location>
    </subcellularLocation>
</comment>
<dbReference type="GO" id="GO:0005634">
    <property type="term" value="C:nucleus"/>
    <property type="evidence" value="ECO:0007669"/>
    <property type="project" value="UniProtKB-SubCell"/>
</dbReference>
<evidence type="ECO:0000313" key="4">
    <source>
        <dbReference type="Proteomes" id="UP000289738"/>
    </source>
</evidence>
<keyword evidence="1" id="KW-0862">Zinc</keyword>
<dbReference type="GO" id="GO:0008270">
    <property type="term" value="F:zinc ion binding"/>
    <property type="evidence" value="ECO:0007669"/>
    <property type="project" value="UniProtKB-UniRule"/>
</dbReference>
<accession>A0A445DYZ5</accession>
<feature type="region of interest" description="Disordered" evidence="2">
    <location>
        <begin position="1"/>
        <end position="22"/>
    </location>
</feature>
<dbReference type="InterPro" id="IPR031052">
    <property type="entry name" value="FHY3/FAR1"/>
</dbReference>
<keyword evidence="1" id="KW-0539">Nucleus</keyword>
<sequence length="454" mass="51456">MDAVHNNGGEGKNNEKNGRCDEAVAEDTLNDTIGSETESQMCLDFGDVEGLTVEDIMRKTFRTDDDAYEFYKYFGRYHGFGVRKGDSRRDDDGNVFGKKEMWANAYLRDKFCVGIRTTSRCEGINSVAKNFLQSKHRMLELVQNLELMVRDYQNNELLAQFRSIDSVSVMTTSLESLERCAVSVYTRAIFGDVRNEIVGVASVNLFSSDGLKMPTLVAYEEKIDVGTDRACLLRHGTLRSACHWLFFLGSQKYDLFRKAMKGIHNLCIHLKGYTATEDNVFSTKGDRVIRDPVAVQTKGAPKARNCRGCKRWCTEYRNPGHTKRRCPGKKISRGMEMEDGYTAGFDSDALEEIKMFNHIEEICSNNRCYDFRSFQFGDDTVVRANYNDEAAQCKNEDKACHVGVHNMDMLGVGANNYVPTQTSAADAQCNDNDEAVRLVPNCCMWFFLMVILSW</sequence>
<gene>
    <name evidence="3" type="ORF">Ahy_A03g014871</name>
</gene>
<proteinExistence type="inferred from homology"/>
<name>A0A445DYZ5_ARAHY</name>
<evidence type="ECO:0000256" key="2">
    <source>
        <dbReference type="SAM" id="MobiDB-lite"/>
    </source>
</evidence>
<dbReference type="AlphaFoldDB" id="A0A445DYZ5"/>
<comment type="caution">
    <text evidence="3">The sequence shown here is derived from an EMBL/GenBank/DDBJ whole genome shotgun (WGS) entry which is preliminary data.</text>
</comment>
<feature type="compositionally biased region" description="Basic and acidic residues" evidence="2">
    <location>
        <begin position="12"/>
        <end position="22"/>
    </location>
</feature>
<comment type="function">
    <text evidence="1">Putative transcription activator involved in regulating light control of development.</text>
</comment>
<dbReference type="GO" id="GO:0006355">
    <property type="term" value="P:regulation of DNA-templated transcription"/>
    <property type="evidence" value="ECO:0007669"/>
    <property type="project" value="UniProtKB-UniRule"/>
</dbReference>
<dbReference type="EMBL" id="SDMP01000003">
    <property type="protein sequence ID" value="RYR68374.1"/>
    <property type="molecule type" value="Genomic_DNA"/>
</dbReference>
<keyword evidence="1" id="KW-0479">Metal-binding</keyword>
<dbReference type="Proteomes" id="UP000289738">
    <property type="component" value="Chromosome A03"/>
</dbReference>
<comment type="similarity">
    <text evidence="1">Belongs to the FHY3/FAR1 family.</text>
</comment>
<evidence type="ECO:0000256" key="1">
    <source>
        <dbReference type="RuleBase" id="RU367018"/>
    </source>
</evidence>
<dbReference type="PANTHER" id="PTHR31669:SF251">
    <property type="entry name" value="PROTEIN FAR1-RELATED SEQUENCE"/>
    <property type="match status" value="1"/>
</dbReference>
<evidence type="ECO:0000313" key="3">
    <source>
        <dbReference type="EMBL" id="RYR68374.1"/>
    </source>
</evidence>
<dbReference type="PANTHER" id="PTHR31669">
    <property type="entry name" value="PROTEIN FAR1-RELATED SEQUENCE 10-RELATED"/>
    <property type="match status" value="1"/>
</dbReference>
<keyword evidence="4" id="KW-1185">Reference proteome</keyword>
<protein>
    <recommendedName>
        <fullName evidence="1">Protein FAR1-RELATED SEQUENCE</fullName>
    </recommendedName>
</protein>
<reference evidence="3 4" key="1">
    <citation type="submission" date="2019-01" db="EMBL/GenBank/DDBJ databases">
        <title>Sequencing of cultivated peanut Arachis hypogaea provides insights into genome evolution and oil improvement.</title>
        <authorList>
            <person name="Chen X."/>
        </authorList>
    </citation>
    <scope>NUCLEOTIDE SEQUENCE [LARGE SCALE GENOMIC DNA]</scope>
    <source>
        <strain evidence="4">cv. Fuhuasheng</strain>
        <tissue evidence="3">Leaves</tissue>
    </source>
</reference>
<organism evidence="3 4">
    <name type="scientific">Arachis hypogaea</name>
    <name type="common">Peanut</name>
    <dbReference type="NCBI Taxonomy" id="3818"/>
    <lineage>
        <taxon>Eukaryota</taxon>
        <taxon>Viridiplantae</taxon>
        <taxon>Streptophyta</taxon>
        <taxon>Embryophyta</taxon>
        <taxon>Tracheophyta</taxon>
        <taxon>Spermatophyta</taxon>
        <taxon>Magnoliopsida</taxon>
        <taxon>eudicotyledons</taxon>
        <taxon>Gunneridae</taxon>
        <taxon>Pentapetalae</taxon>
        <taxon>rosids</taxon>
        <taxon>fabids</taxon>
        <taxon>Fabales</taxon>
        <taxon>Fabaceae</taxon>
        <taxon>Papilionoideae</taxon>
        <taxon>50 kb inversion clade</taxon>
        <taxon>dalbergioids sensu lato</taxon>
        <taxon>Dalbergieae</taxon>
        <taxon>Pterocarpus clade</taxon>
        <taxon>Arachis</taxon>
    </lineage>
</organism>
<keyword evidence="1" id="KW-0863">Zinc-finger</keyword>